<dbReference type="AlphaFoldDB" id="B9T290"/>
<evidence type="ECO:0008006" key="3">
    <source>
        <dbReference type="Google" id="ProtNLM"/>
    </source>
</evidence>
<accession>B9T290</accession>
<dbReference type="InParanoid" id="B9T290"/>
<gene>
    <name evidence="1" type="ORF">RCOM_0191720</name>
</gene>
<protein>
    <recommendedName>
        <fullName evidence="3">RNase H type-1 domain-containing protein</fullName>
    </recommendedName>
</protein>
<reference evidence="2" key="1">
    <citation type="journal article" date="2010" name="Nat. Biotechnol.">
        <title>Draft genome sequence of the oilseed species Ricinus communis.</title>
        <authorList>
            <person name="Chan A.P."/>
            <person name="Crabtree J."/>
            <person name="Zhao Q."/>
            <person name="Lorenzi H."/>
            <person name="Orvis J."/>
            <person name="Puiu D."/>
            <person name="Melake-Berhan A."/>
            <person name="Jones K.M."/>
            <person name="Redman J."/>
            <person name="Chen G."/>
            <person name="Cahoon E.B."/>
            <person name="Gedil M."/>
            <person name="Stanke M."/>
            <person name="Haas B.J."/>
            <person name="Wortman J.R."/>
            <person name="Fraser-Liggett C.M."/>
            <person name="Ravel J."/>
            <person name="Rabinowicz P.D."/>
        </authorList>
    </citation>
    <scope>NUCLEOTIDE SEQUENCE [LARGE SCALE GENOMIC DNA]</scope>
    <source>
        <strain evidence="2">cv. Hale</strain>
    </source>
</reference>
<name>B9T290_RICCO</name>
<organism evidence="1 2">
    <name type="scientific">Ricinus communis</name>
    <name type="common">Castor bean</name>
    <dbReference type="NCBI Taxonomy" id="3988"/>
    <lineage>
        <taxon>Eukaryota</taxon>
        <taxon>Viridiplantae</taxon>
        <taxon>Streptophyta</taxon>
        <taxon>Embryophyta</taxon>
        <taxon>Tracheophyta</taxon>
        <taxon>Spermatophyta</taxon>
        <taxon>Magnoliopsida</taxon>
        <taxon>eudicotyledons</taxon>
        <taxon>Gunneridae</taxon>
        <taxon>Pentapetalae</taxon>
        <taxon>rosids</taxon>
        <taxon>fabids</taxon>
        <taxon>Malpighiales</taxon>
        <taxon>Euphorbiaceae</taxon>
        <taxon>Acalyphoideae</taxon>
        <taxon>Acalypheae</taxon>
        <taxon>Ricinus</taxon>
    </lineage>
</organism>
<proteinExistence type="predicted"/>
<evidence type="ECO:0000313" key="1">
    <source>
        <dbReference type="EMBL" id="EEF30032.1"/>
    </source>
</evidence>
<dbReference type="Proteomes" id="UP000008311">
    <property type="component" value="Unassembled WGS sequence"/>
</dbReference>
<sequence>MHVSDLFIPSSREWDVELILDIFQEDEANLILSIHVSSSLHEYKLIWHYERKRMYTVKSGYKADSTESKVFCLGSSFRLPSCPRKTMGLKEVLSWVLLKSMSKVVIEKDAELVVDVVHAHDVYISEFEVLISDCISLCNMGQDVKIPFIKRSANGAAHALI</sequence>
<evidence type="ECO:0000313" key="2">
    <source>
        <dbReference type="Proteomes" id="UP000008311"/>
    </source>
</evidence>
<dbReference type="EMBL" id="EQ974372">
    <property type="protein sequence ID" value="EEF30032.1"/>
    <property type="molecule type" value="Genomic_DNA"/>
</dbReference>
<keyword evidence="2" id="KW-1185">Reference proteome</keyword>